<dbReference type="EnsemblPlants" id="LPERR03G19770.1">
    <property type="protein sequence ID" value="LPERR03G19770.1"/>
    <property type="gene ID" value="LPERR03G19770"/>
</dbReference>
<dbReference type="PANTHER" id="PTHR10091">
    <property type="entry name" value="ALDOSE-1-EPIMERASE"/>
    <property type="match status" value="1"/>
</dbReference>
<keyword evidence="5" id="KW-0812">Transmembrane</keyword>
<dbReference type="SUPFAM" id="SSF74650">
    <property type="entry name" value="Galactose mutarotase-like"/>
    <property type="match status" value="2"/>
</dbReference>
<evidence type="ECO:0000256" key="3">
    <source>
        <dbReference type="ARBA" id="ARBA00023277"/>
    </source>
</evidence>
<dbReference type="HOGENOM" id="CLU_031753_4_2_1"/>
<organism evidence="6 7">
    <name type="scientific">Leersia perrieri</name>
    <dbReference type="NCBI Taxonomy" id="77586"/>
    <lineage>
        <taxon>Eukaryota</taxon>
        <taxon>Viridiplantae</taxon>
        <taxon>Streptophyta</taxon>
        <taxon>Embryophyta</taxon>
        <taxon>Tracheophyta</taxon>
        <taxon>Spermatophyta</taxon>
        <taxon>Magnoliopsida</taxon>
        <taxon>Liliopsida</taxon>
        <taxon>Poales</taxon>
        <taxon>Poaceae</taxon>
        <taxon>BOP clade</taxon>
        <taxon>Oryzoideae</taxon>
        <taxon>Oryzeae</taxon>
        <taxon>Oryzinae</taxon>
        <taxon>Leersia</taxon>
    </lineage>
</organism>
<dbReference type="GO" id="GO:0006006">
    <property type="term" value="P:glucose metabolic process"/>
    <property type="evidence" value="ECO:0007669"/>
    <property type="project" value="TreeGrafter"/>
</dbReference>
<accession>A0A0D9VVR6</accession>
<dbReference type="InterPro" id="IPR047215">
    <property type="entry name" value="Galactose_mutarotase-like"/>
</dbReference>
<keyword evidence="5" id="KW-0472">Membrane</keyword>
<evidence type="ECO:0000256" key="1">
    <source>
        <dbReference type="ARBA" id="ARBA00006206"/>
    </source>
</evidence>
<evidence type="ECO:0000256" key="4">
    <source>
        <dbReference type="SAM" id="MobiDB-lite"/>
    </source>
</evidence>
<evidence type="ECO:0000313" key="7">
    <source>
        <dbReference type="Proteomes" id="UP000032180"/>
    </source>
</evidence>
<reference evidence="7" key="2">
    <citation type="submission" date="2013-12" db="EMBL/GenBank/DDBJ databases">
        <authorList>
            <person name="Yu Y."/>
            <person name="Lee S."/>
            <person name="de Baynast K."/>
            <person name="Wissotski M."/>
            <person name="Liu L."/>
            <person name="Talag J."/>
            <person name="Goicoechea J."/>
            <person name="Angelova A."/>
            <person name="Jetty R."/>
            <person name="Kudrna D."/>
            <person name="Golser W."/>
            <person name="Rivera L."/>
            <person name="Zhang J."/>
            <person name="Wing R."/>
        </authorList>
    </citation>
    <scope>NUCLEOTIDE SEQUENCE</scope>
</reference>
<evidence type="ECO:0000256" key="5">
    <source>
        <dbReference type="SAM" id="Phobius"/>
    </source>
</evidence>
<dbReference type="Proteomes" id="UP000032180">
    <property type="component" value="Chromosome 3"/>
</dbReference>
<reference evidence="6 7" key="1">
    <citation type="submission" date="2012-08" db="EMBL/GenBank/DDBJ databases">
        <title>Oryza genome evolution.</title>
        <authorList>
            <person name="Wing R.A."/>
        </authorList>
    </citation>
    <scope>NUCLEOTIDE SEQUENCE</scope>
</reference>
<name>A0A0D9VVR6_9ORYZ</name>
<dbReference type="CDD" id="cd09019">
    <property type="entry name" value="galactose_mutarotase_like"/>
    <property type="match status" value="1"/>
</dbReference>
<keyword evidence="3" id="KW-0119">Carbohydrate metabolism</keyword>
<evidence type="ECO:0008006" key="8">
    <source>
        <dbReference type="Google" id="ProtNLM"/>
    </source>
</evidence>
<dbReference type="eggNOG" id="KOG1604">
    <property type="taxonomic scope" value="Eukaryota"/>
</dbReference>
<keyword evidence="2" id="KW-0413">Isomerase</keyword>
<dbReference type="Gene3D" id="2.70.98.10">
    <property type="match status" value="2"/>
</dbReference>
<keyword evidence="7" id="KW-1185">Reference proteome</keyword>
<dbReference type="InterPro" id="IPR014718">
    <property type="entry name" value="GH-type_carb-bd"/>
</dbReference>
<comment type="similarity">
    <text evidence="1">Belongs to the aldose epimerase family.</text>
</comment>
<reference evidence="6" key="3">
    <citation type="submission" date="2015-04" db="UniProtKB">
        <authorList>
            <consortium name="EnsemblPlants"/>
        </authorList>
    </citation>
    <scope>IDENTIFICATION</scope>
</reference>
<dbReference type="GO" id="GO:0030246">
    <property type="term" value="F:carbohydrate binding"/>
    <property type="evidence" value="ECO:0007669"/>
    <property type="project" value="InterPro"/>
</dbReference>
<evidence type="ECO:0000256" key="2">
    <source>
        <dbReference type="ARBA" id="ARBA00023235"/>
    </source>
</evidence>
<dbReference type="Gramene" id="LPERR03G19770.1">
    <property type="protein sequence ID" value="LPERR03G19770.1"/>
    <property type="gene ID" value="LPERR03G19770"/>
</dbReference>
<dbReference type="GO" id="GO:0033499">
    <property type="term" value="P:galactose catabolic process via UDP-galactose, Leloir pathway"/>
    <property type="evidence" value="ECO:0007669"/>
    <property type="project" value="TreeGrafter"/>
</dbReference>
<feature type="transmembrane region" description="Helical" evidence="5">
    <location>
        <begin position="72"/>
        <end position="96"/>
    </location>
</feature>
<evidence type="ECO:0000313" key="6">
    <source>
        <dbReference type="EnsemblPlants" id="LPERR03G19770.1"/>
    </source>
</evidence>
<dbReference type="PANTHER" id="PTHR10091:SF8">
    <property type="entry name" value="GALACTOSE MUTAROTASE-LIKE SUPERFAMILY PROTEIN"/>
    <property type="match status" value="1"/>
</dbReference>
<dbReference type="InterPro" id="IPR008183">
    <property type="entry name" value="Aldose_1/G6P_1-epimerase"/>
</dbReference>
<dbReference type="STRING" id="77586.A0A0D9VVR6"/>
<dbReference type="AlphaFoldDB" id="A0A0D9VVR6"/>
<dbReference type="GO" id="GO:0004034">
    <property type="term" value="F:aldose 1-epimerase activity"/>
    <property type="evidence" value="ECO:0007669"/>
    <property type="project" value="TreeGrafter"/>
</dbReference>
<dbReference type="Pfam" id="PF01263">
    <property type="entry name" value="Aldose_epim"/>
    <property type="match status" value="1"/>
</dbReference>
<sequence length="509" mass="54981">MEQLVGVHHHHSSSSSSLSPRTPTHAHTHLLRIPSNRLRPAAAADHLHHPSPHHTHPSPHAASKALRVTPPFFLVLLAAVYLLASFTIFSSPAASLRPSSSKNRAKLLLPMADSSSSSSSVPPSTGLELFELDGGRIRAWISNVGATVTSLLVPDKNGVLGDVVLGFDSLDPYLDDAQLHMTRFSPFSQAALDRKCQVCNAVQPAGVHIVGQFPMAFPFCSTLFKNGTSPYFGCIVGRVANRIKDGKFTLNDMQYSLAINNPPNTLHGGFKGFDKIIWEVAEYIKGENPSITFKYYSKDGEEGFPGDLSVTARYSILASTTLKLEMEAIPLNKATPISLAQHTYWNLAGHNSGDVLAHSVQIWGSQITPVDQTSIPTGEMVLVSGTPFDFLTESTIGSRIDQVPGGYDHNFVLDCGEVKSGLRHVAKVTDTSSLRVLDIWADAPGVQFYTGNFLNGIVGKGGAVYGKHAGLCLETQGFPNAVNQPNFPSVVVQPGEKYSHTMLFEFSTK</sequence>
<feature type="region of interest" description="Disordered" evidence="4">
    <location>
        <begin position="1"/>
        <end position="26"/>
    </location>
</feature>
<protein>
    <recommendedName>
        <fullName evidence="8">Aldose 1-epimerase</fullName>
    </recommendedName>
</protein>
<dbReference type="InterPro" id="IPR011013">
    <property type="entry name" value="Gal_mutarotase_sf_dom"/>
</dbReference>
<proteinExistence type="inferred from homology"/>
<keyword evidence="5" id="KW-1133">Transmembrane helix</keyword>